<dbReference type="PRINTS" id="PR00344">
    <property type="entry name" value="BCTRLSENSOR"/>
</dbReference>
<keyword evidence="17" id="KW-0902">Two-component regulatory system</keyword>
<comment type="subcellular location">
    <subcellularLocation>
        <location evidence="4">Cell membrane</location>
        <topology evidence="4">Multi-pass membrane protein</topology>
    </subcellularLocation>
</comment>
<dbReference type="Gene3D" id="1.10.287.130">
    <property type="match status" value="1"/>
</dbReference>
<reference evidence="26 27" key="1">
    <citation type="submission" date="2019-09" db="EMBL/GenBank/DDBJ databases">
        <title>Mumia zhuanghuii sp. nov. isolated from the intestinal contents of plateau pika (Ochotona curzoniae) in the Qinghai-Tibet plateau of China.</title>
        <authorList>
            <person name="Tian Z."/>
        </authorList>
    </citation>
    <scope>NUCLEOTIDE SEQUENCE [LARGE SCALE GENOMIC DNA]</scope>
    <source>
        <strain evidence="27">350</strain>
    </source>
</reference>
<proteinExistence type="predicted"/>
<dbReference type="InterPro" id="IPR003660">
    <property type="entry name" value="HAMP_dom"/>
</dbReference>
<dbReference type="EMBL" id="VDFQ02000001">
    <property type="protein sequence ID" value="KAA1424611.1"/>
    <property type="molecule type" value="Genomic_DNA"/>
</dbReference>
<dbReference type="InterPro" id="IPR036097">
    <property type="entry name" value="HisK_dim/P_sf"/>
</dbReference>
<dbReference type="SMART" id="SM00388">
    <property type="entry name" value="HisKA"/>
    <property type="match status" value="1"/>
</dbReference>
<keyword evidence="19" id="KW-0843">Virulence</keyword>
<keyword evidence="15" id="KW-0904">Protein phosphatase</keyword>
<evidence type="ECO:0000256" key="4">
    <source>
        <dbReference type="ARBA" id="ARBA00004651"/>
    </source>
</evidence>
<comment type="caution">
    <text evidence="26">The sequence shown here is derived from an EMBL/GenBank/DDBJ whole genome shotgun (WGS) entry which is preliminary data.</text>
</comment>
<evidence type="ECO:0000256" key="10">
    <source>
        <dbReference type="ARBA" id="ARBA00022741"/>
    </source>
</evidence>
<dbReference type="CDD" id="cd06225">
    <property type="entry name" value="HAMP"/>
    <property type="match status" value="1"/>
</dbReference>
<evidence type="ECO:0000313" key="26">
    <source>
        <dbReference type="EMBL" id="KAA1424611.1"/>
    </source>
</evidence>
<dbReference type="PROSITE" id="PS50109">
    <property type="entry name" value="HIS_KIN"/>
    <property type="match status" value="1"/>
</dbReference>
<dbReference type="SUPFAM" id="SSF47384">
    <property type="entry name" value="Homodimeric domain of signal transducing histidine kinase"/>
    <property type="match status" value="1"/>
</dbReference>
<evidence type="ECO:0000256" key="21">
    <source>
        <dbReference type="ARBA" id="ARBA00040454"/>
    </source>
</evidence>
<dbReference type="Proteomes" id="UP000307768">
    <property type="component" value="Unassembled WGS sequence"/>
</dbReference>
<keyword evidence="23" id="KW-0472">Membrane</keyword>
<evidence type="ECO:0000256" key="18">
    <source>
        <dbReference type="ARBA" id="ARBA00023016"/>
    </source>
</evidence>
<keyword evidence="11 26" id="KW-0418">Kinase</keyword>
<dbReference type="InterPro" id="IPR003661">
    <property type="entry name" value="HisK_dim/P_dom"/>
</dbReference>
<keyword evidence="18" id="KW-0346">Stress response</keyword>
<dbReference type="Pfam" id="PF02518">
    <property type="entry name" value="HATPase_c"/>
    <property type="match status" value="1"/>
</dbReference>
<dbReference type="GO" id="GO:0005886">
    <property type="term" value="C:plasma membrane"/>
    <property type="evidence" value="ECO:0007669"/>
    <property type="project" value="UniProtKB-SubCell"/>
</dbReference>
<evidence type="ECO:0000256" key="16">
    <source>
        <dbReference type="ARBA" id="ARBA00022989"/>
    </source>
</evidence>
<sequence length="465" mass="49213">MRRRLLVLSTVALSFLLVALIVPLIGTYASDRTQDLFVIRQADLNRLTVVAGTAVETGSVASLRSELARYEEVYDARLVVVDADRRTVAASPGELDPAAVPREVSRALAGNSAEEPQPFWPWSADTYVVAAPIGRDAQVLGAVVMEIPTGGVRGDVAARLALLLGAGLGVLLLAAVGVAVPLVRWILRPVDELDDATRRMAHGDLSTRVPADDGPPELRRLASSFNDMADHVEVSQQQQAELVADASHQLGNPLTALRLRVETLSAKADADVAAELDLVLRETDRLTRIVDSLLDLGQVEAERAPQVPVDVADAVRARCRVWEPAIADLRVDAPPRATALATADLVDVVLDAVLDNATKFAGGAAVEVTVAEGSRTVDLVVRDHGPGIPDEDLSKVGARFFRGTRHQNVHGTGLGLAIVRAHVAKSGGELAVRRPDGDGLEVCVTLRRPARGSSAAPPDAARAAT</sequence>
<feature type="transmembrane region" description="Helical" evidence="23">
    <location>
        <begin position="160"/>
        <end position="183"/>
    </location>
</feature>
<accession>A0A5Q6S324</accession>
<keyword evidence="16 23" id="KW-1133">Transmembrane helix</keyword>
<protein>
    <recommendedName>
        <fullName evidence="21">Signal transduction histidine-protein kinase/phosphatase MprB</fullName>
        <ecNumber evidence="5">2.7.13.3</ecNumber>
    </recommendedName>
    <alternativeName>
        <fullName evidence="22">Mycobacterial persistence regulator B</fullName>
    </alternativeName>
</protein>
<evidence type="ECO:0000256" key="22">
    <source>
        <dbReference type="ARBA" id="ARBA00041776"/>
    </source>
</evidence>
<dbReference type="Pfam" id="PF00512">
    <property type="entry name" value="HisKA"/>
    <property type="match status" value="1"/>
</dbReference>
<dbReference type="SUPFAM" id="SSF158472">
    <property type="entry name" value="HAMP domain-like"/>
    <property type="match status" value="1"/>
</dbReference>
<evidence type="ECO:0000256" key="8">
    <source>
        <dbReference type="ARBA" id="ARBA00022679"/>
    </source>
</evidence>
<comment type="catalytic activity">
    <reaction evidence="1">
        <text>ATP + protein L-histidine = ADP + protein N-phospho-L-histidine.</text>
        <dbReference type="EC" id="2.7.13.3"/>
    </reaction>
</comment>
<evidence type="ECO:0000313" key="27">
    <source>
        <dbReference type="Proteomes" id="UP000307768"/>
    </source>
</evidence>
<evidence type="ECO:0000256" key="14">
    <source>
        <dbReference type="ARBA" id="ARBA00022842"/>
    </source>
</evidence>
<keyword evidence="8" id="KW-0808">Transferase</keyword>
<evidence type="ECO:0000256" key="12">
    <source>
        <dbReference type="ARBA" id="ARBA00022801"/>
    </source>
</evidence>
<dbReference type="InterPro" id="IPR004358">
    <property type="entry name" value="Sig_transdc_His_kin-like_C"/>
</dbReference>
<dbReference type="PANTHER" id="PTHR44936">
    <property type="entry name" value="SENSOR PROTEIN CREC"/>
    <property type="match status" value="1"/>
</dbReference>
<feature type="domain" description="HAMP" evidence="25">
    <location>
        <begin position="184"/>
        <end position="237"/>
    </location>
</feature>
<gene>
    <name evidence="26" type="ORF">FE697_001395</name>
</gene>
<evidence type="ECO:0000259" key="25">
    <source>
        <dbReference type="PROSITE" id="PS50885"/>
    </source>
</evidence>
<evidence type="ECO:0000256" key="11">
    <source>
        <dbReference type="ARBA" id="ARBA00022777"/>
    </source>
</evidence>
<dbReference type="GO" id="GO:0004721">
    <property type="term" value="F:phosphoprotein phosphatase activity"/>
    <property type="evidence" value="ECO:0007669"/>
    <property type="project" value="UniProtKB-KW"/>
</dbReference>
<evidence type="ECO:0000256" key="23">
    <source>
        <dbReference type="SAM" id="Phobius"/>
    </source>
</evidence>
<keyword evidence="7" id="KW-0597">Phosphoprotein</keyword>
<dbReference type="OrthoDB" id="9757990at2"/>
<evidence type="ECO:0000256" key="3">
    <source>
        <dbReference type="ARBA" id="ARBA00001946"/>
    </source>
</evidence>
<evidence type="ECO:0000256" key="2">
    <source>
        <dbReference type="ARBA" id="ARBA00001936"/>
    </source>
</evidence>
<dbReference type="EC" id="2.7.13.3" evidence="5"/>
<dbReference type="Pfam" id="PF00672">
    <property type="entry name" value="HAMP"/>
    <property type="match status" value="1"/>
</dbReference>
<evidence type="ECO:0000256" key="19">
    <source>
        <dbReference type="ARBA" id="ARBA00023026"/>
    </source>
</evidence>
<keyword evidence="14" id="KW-0460">Magnesium</keyword>
<keyword evidence="9 23" id="KW-0812">Transmembrane</keyword>
<dbReference type="SUPFAM" id="SSF55874">
    <property type="entry name" value="ATPase domain of HSP90 chaperone/DNA topoisomerase II/histidine kinase"/>
    <property type="match status" value="1"/>
</dbReference>
<dbReference type="InterPro" id="IPR050980">
    <property type="entry name" value="2C_sensor_his_kinase"/>
</dbReference>
<dbReference type="PANTHER" id="PTHR44936:SF9">
    <property type="entry name" value="SENSOR PROTEIN CREC"/>
    <property type="match status" value="1"/>
</dbReference>
<dbReference type="SMART" id="SM00387">
    <property type="entry name" value="HATPase_c"/>
    <property type="match status" value="1"/>
</dbReference>
<evidence type="ECO:0000256" key="7">
    <source>
        <dbReference type="ARBA" id="ARBA00022553"/>
    </source>
</evidence>
<evidence type="ECO:0000256" key="15">
    <source>
        <dbReference type="ARBA" id="ARBA00022912"/>
    </source>
</evidence>
<evidence type="ECO:0000256" key="20">
    <source>
        <dbReference type="ARBA" id="ARBA00023211"/>
    </source>
</evidence>
<feature type="domain" description="Histidine kinase" evidence="24">
    <location>
        <begin position="245"/>
        <end position="450"/>
    </location>
</feature>
<dbReference type="GO" id="GO:0005524">
    <property type="term" value="F:ATP binding"/>
    <property type="evidence" value="ECO:0007669"/>
    <property type="project" value="UniProtKB-KW"/>
</dbReference>
<comment type="cofactor">
    <cofactor evidence="2">
        <name>Mn(2+)</name>
        <dbReference type="ChEBI" id="CHEBI:29035"/>
    </cofactor>
</comment>
<evidence type="ECO:0000256" key="17">
    <source>
        <dbReference type="ARBA" id="ARBA00023012"/>
    </source>
</evidence>
<dbReference type="InterPro" id="IPR036890">
    <property type="entry name" value="HATPase_C_sf"/>
</dbReference>
<evidence type="ECO:0000256" key="5">
    <source>
        <dbReference type="ARBA" id="ARBA00012438"/>
    </source>
</evidence>
<dbReference type="AlphaFoldDB" id="A0A5Q6S324"/>
<keyword evidence="13" id="KW-0067">ATP-binding</keyword>
<keyword evidence="12" id="KW-0378">Hydrolase</keyword>
<evidence type="ECO:0000256" key="9">
    <source>
        <dbReference type="ARBA" id="ARBA00022692"/>
    </source>
</evidence>
<evidence type="ECO:0000256" key="6">
    <source>
        <dbReference type="ARBA" id="ARBA00022475"/>
    </source>
</evidence>
<dbReference type="InterPro" id="IPR003594">
    <property type="entry name" value="HATPase_dom"/>
</dbReference>
<dbReference type="GO" id="GO:0000155">
    <property type="term" value="F:phosphorelay sensor kinase activity"/>
    <property type="evidence" value="ECO:0007669"/>
    <property type="project" value="InterPro"/>
</dbReference>
<dbReference type="Gene3D" id="3.30.565.10">
    <property type="entry name" value="Histidine kinase-like ATPase, C-terminal domain"/>
    <property type="match status" value="1"/>
</dbReference>
<evidence type="ECO:0000256" key="13">
    <source>
        <dbReference type="ARBA" id="ARBA00022840"/>
    </source>
</evidence>
<name>A0A5Q6S324_9ACTN</name>
<keyword evidence="20" id="KW-0464">Manganese</keyword>
<dbReference type="CDD" id="cd00075">
    <property type="entry name" value="HATPase"/>
    <property type="match status" value="1"/>
</dbReference>
<organism evidence="26 27">
    <name type="scientific">Mumia zhuanghuii</name>
    <dbReference type="NCBI Taxonomy" id="2585211"/>
    <lineage>
        <taxon>Bacteria</taxon>
        <taxon>Bacillati</taxon>
        <taxon>Actinomycetota</taxon>
        <taxon>Actinomycetes</taxon>
        <taxon>Propionibacteriales</taxon>
        <taxon>Nocardioidaceae</taxon>
        <taxon>Mumia</taxon>
    </lineage>
</organism>
<dbReference type="PROSITE" id="PS50885">
    <property type="entry name" value="HAMP"/>
    <property type="match status" value="1"/>
</dbReference>
<evidence type="ECO:0000256" key="1">
    <source>
        <dbReference type="ARBA" id="ARBA00000085"/>
    </source>
</evidence>
<keyword evidence="6" id="KW-1003">Cell membrane</keyword>
<keyword evidence="10" id="KW-0547">Nucleotide-binding</keyword>
<dbReference type="InterPro" id="IPR005467">
    <property type="entry name" value="His_kinase_dom"/>
</dbReference>
<dbReference type="SMART" id="SM00304">
    <property type="entry name" value="HAMP"/>
    <property type="match status" value="1"/>
</dbReference>
<dbReference type="RefSeq" id="WP_149767573.1">
    <property type="nucleotide sequence ID" value="NZ_VDFQ02000001.1"/>
</dbReference>
<comment type="cofactor">
    <cofactor evidence="3">
        <name>Mg(2+)</name>
        <dbReference type="ChEBI" id="CHEBI:18420"/>
    </cofactor>
</comment>
<evidence type="ECO:0000259" key="24">
    <source>
        <dbReference type="PROSITE" id="PS50109"/>
    </source>
</evidence>
<dbReference type="CDD" id="cd00082">
    <property type="entry name" value="HisKA"/>
    <property type="match status" value="1"/>
</dbReference>
<dbReference type="Gene3D" id="6.10.340.10">
    <property type="match status" value="1"/>
</dbReference>